<gene>
    <name evidence="2" type="ORF">TPC1_11957</name>
</gene>
<evidence type="ECO:0000256" key="1">
    <source>
        <dbReference type="SAM" id="MobiDB-lite"/>
    </source>
</evidence>
<feature type="non-terminal residue" evidence="2">
    <location>
        <position position="1"/>
    </location>
</feature>
<dbReference type="EMBL" id="GDID01001462">
    <property type="protein sequence ID" value="JAP95144.1"/>
    <property type="molecule type" value="Transcribed_RNA"/>
</dbReference>
<proteinExistence type="predicted"/>
<feature type="compositionally biased region" description="Polar residues" evidence="1">
    <location>
        <begin position="99"/>
        <end position="112"/>
    </location>
</feature>
<feature type="region of interest" description="Disordered" evidence="1">
    <location>
        <begin position="99"/>
        <end position="120"/>
    </location>
</feature>
<dbReference type="AlphaFoldDB" id="A0A146KH06"/>
<protein>
    <submittedName>
        <fullName evidence="2">DNA polymerase</fullName>
    </submittedName>
</protein>
<accession>A0A146KH06</accession>
<evidence type="ECO:0000313" key="2">
    <source>
        <dbReference type="EMBL" id="JAP95144.1"/>
    </source>
</evidence>
<organism evidence="2">
    <name type="scientific">Trepomonas sp. PC1</name>
    <dbReference type="NCBI Taxonomy" id="1076344"/>
    <lineage>
        <taxon>Eukaryota</taxon>
        <taxon>Metamonada</taxon>
        <taxon>Diplomonadida</taxon>
        <taxon>Hexamitidae</taxon>
        <taxon>Hexamitinae</taxon>
        <taxon>Trepomonas</taxon>
    </lineage>
</organism>
<name>A0A146KH06_9EUKA</name>
<reference evidence="2" key="1">
    <citation type="submission" date="2015-07" db="EMBL/GenBank/DDBJ databases">
        <title>Adaptation to a free-living lifestyle via gene acquisitions in the diplomonad Trepomonas sp. PC1.</title>
        <authorList>
            <person name="Xu F."/>
            <person name="Jerlstrom-Hultqvist J."/>
            <person name="Kolisko M."/>
            <person name="Simpson A.G.B."/>
            <person name="Roger A.J."/>
            <person name="Svard S.G."/>
            <person name="Andersson J.O."/>
        </authorList>
    </citation>
    <scope>NUCLEOTIDE SEQUENCE</scope>
    <source>
        <strain evidence="2">PC1</strain>
    </source>
</reference>
<sequence>SFLPQQKIGPQQIQFRTKDFENINAQNDLIFSPAKCQFVKSRLKEGILPKLMKTSLAVRKKIVKEENDAITKKEQLMSFQKMVFENGLNKNNEIEMLTTPVSSLQSSQTSATRAKWPQKD</sequence>